<evidence type="ECO:0000313" key="2">
    <source>
        <dbReference type="Proteomes" id="UP001595767"/>
    </source>
</evidence>
<organism evidence="1 2">
    <name type="scientific">Nocardia rhizosphaerae</name>
    <dbReference type="NCBI Taxonomy" id="1691571"/>
    <lineage>
        <taxon>Bacteria</taxon>
        <taxon>Bacillati</taxon>
        <taxon>Actinomycetota</taxon>
        <taxon>Actinomycetes</taxon>
        <taxon>Mycobacteriales</taxon>
        <taxon>Nocardiaceae</taxon>
        <taxon>Nocardia</taxon>
    </lineage>
</organism>
<protein>
    <submittedName>
        <fullName evidence="1">Uncharacterized protein</fullName>
    </submittedName>
</protein>
<proteinExistence type="predicted"/>
<sequence>MVSAVTIAVLVGFVGTLLLIRALGRWNVAPAPVPVLRTVTARPTVQARQHAMMDR</sequence>
<dbReference type="EMBL" id="JBHSBA010000007">
    <property type="protein sequence ID" value="MFC4126526.1"/>
    <property type="molecule type" value="Genomic_DNA"/>
</dbReference>
<accession>A0ABV8L701</accession>
<dbReference type="Proteomes" id="UP001595767">
    <property type="component" value="Unassembled WGS sequence"/>
</dbReference>
<keyword evidence="2" id="KW-1185">Reference proteome</keyword>
<reference evidence="2" key="1">
    <citation type="journal article" date="2019" name="Int. J. Syst. Evol. Microbiol.">
        <title>The Global Catalogue of Microorganisms (GCM) 10K type strain sequencing project: providing services to taxonomists for standard genome sequencing and annotation.</title>
        <authorList>
            <consortium name="The Broad Institute Genomics Platform"/>
            <consortium name="The Broad Institute Genome Sequencing Center for Infectious Disease"/>
            <person name="Wu L."/>
            <person name="Ma J."/>
        </authorList>
    </citation>
    <scope>NUCLEOTIDE SEQUENCE [LARGE SCALE GENOMIC DNA]</scope>
    <source>
        <strain evidence="2">CGMCC 4.7204</strain>
    </source>
</reference>
<comment type="caution">
    <text evidence="1">The sequence shown here is derived from an EMBL/GenBank/DDBJ whole genome shotgun (WGS) entry which is preliminary data.</text>
</comment>
<name>A0ABV8L701_9NOCA</name>
<evidence type="ECO:0000313" key="1">
    <source>
        <dbReference type="EMBL" id="MFC4126526.1"/>
    </source>
</evidence>
<gene>
    <name evidence="1" type="ORF">ACFOW8_16435</name>
</gene>